<dbReference type="EMBL" id="JBFTWV010000037">
    <property type="protein sequence ID" value="KAL2795200.1"/>
    <property type="molecule type" value="Genomic_DNA"/>
</dbReference>
<accession>A0ABR4G854</accession>
<dbReference type="InterPro" id="IPR056867">
    <property type="entry name" value="LRR_15"/>
</dbReference>
<proteinExistence type="predicted"/>
<sequence>MECLPAEIIIAIADKLPTSHKTRYSLLQVCRDWRSILLKRLYSSAHVSTHRLRRLIETALSNPKIAETIRDVYIYRSFALDLDDQPTLSTALQGLVNQLSKSSEEAEKWFLDLEEHRDGAWIALLFTVLPNVAILKGNLKYPKWVTCLVSRAAFKEPPFDDRPVLQRFESLQLKIEDWKDYVHSYELTPFLHLPSICSMDVEGVNDHDQPDDDENHLAFHAAPATSSLKVLKLDRNCNSRYGMLNFMNSCASLKQFTYAHNDPVYLGQRYSKFRPRKFRGPLLAQRQSLEVLHLTDDCLSSGVDKSDSEDDGTDDSRDGPWSRWFGSLALFESLTDLCLPVQNLLPFHPKDRNQSLSSLKDILPRSLIVLRAAYCQERHCDLLVQNLKDLLYSCDEQVPNLKRVEVYSALAESSLPPPDRLSLRRPVWNTTSVAKSISEKLDPLRELFRQAGVEFGISLKGSYEINPIGASISLQLSLAASNRVLLAVPHMAKLLSLPAELILAIVKYAQAGEQAPLPFYKWADAYEYAVKEARPKWIKDLRSFCLISRRYYTLLKPMIYRNIYVRDKAFREHPLGQLKRTLKNDPLLENYIVSMIVPCRNSIFDIQHFFRFPNIQALTILFDYLDPIEFEGNGLVGKSPVRSLSLIRCGAREEALAAILSWPEVLEVLHYDVDQGEWEGHFVDGITGGWTCAAFVRALQPQKGNLKELTLTRQWLDHEGLGNGPRIDLSGFTALTTLRIYQVFLAERMILSRPGGVFLVAWKS</sequence>
<comment type="caution">
    <text evidence="2">The sequence shown here is derived from an EMBL/GenBank/DDBJ whole genome shotgun (WGS) entry which is preliminary data.</text>
</comment>
<dbReference type="Pfam" id="PF24969">
    <property type="entry name" value="LRR_15"/>
    <property type="match status" value="1"/>
</dbReference>
<feature type="domain" description="Leucine-rich repeat" evidence="1">
    <location>
        <begin position="236"/>
        <end position="407"/>
    </location>
</feature>
<organism evidence="2 3">
    <name type="scientific">Aspergillus keveii</name>
    <dbReference type="NCBI Taxonomy" id="714993"/>
    <lineage>
        <taxon>Eukaryota</taxon>
        <taxon>Fungi</taxon>
        <taxon>Dikarya</taxon>
        <taxon>Ascomycota</taxon>
        <taxon>Pezizomycotina</taxon>
        <taxon>Eurotiomycetes</taxon>
        <taxon>Eurotiomycetidae</taxon>
        <taxon>Eurotiales</taxon>
        <taxon>Aspergillaceae</taxon>
        <taxon>Aspergillus</taxon>
        <taxon>Aspergillus subgen. Nidulantes</taxon>
    </lineage>
</organism>
<protein>
    <recommendedName>
        <fullName evidence="1">Leucine-rich repeat domain-containing protein</fullName>
    </recommendedName>
</protein>
<evidence type="ECO:0000259" key="1">
    <source>
        <dbReference type="Pfam" id="PF24969"/>
    </source>
</evidence>
<gene>
    <name evidence="2" type="ORF">BJX66DRAFT_337203</name>
</gene>
<dbReference type="Proteomes" id="UP001610563">
    <property type="component" value="Unassembled WGS sequence"/>
</dbReference>
<name>A0ABR4G854_9EURO</name>
<evidence type="ECO:0000313" key="2">
    <source>
        <dbReference type="EMBL" id="KAL2795200.1"/>
    </source>
</evidence>
<evidence type="ECO:0000313" key="3">
    <source>
        <dbReference type="Proteomes" id="UP001610563"/>
    </source>
</evidence>
<keyword evidence="3" id="KW-1185">Reference proteome</keyword>
<reference evidence="2 3" key="1">
    <citation type="submission" date="2024-07" db="EMBL/GenBank/DDBJ databases">
        <title>Section-level genome sequencing and comparative genomics of Aspergillus sections Usti and Cavernicolus.</title>
        <authorList>
            <consortium name="Lawrence Berkeley National Laboratory"/>
            <person name="Nybo J.L."/>
            <person name="Vesth T.C."/>
            <person name="Theobald S."/>
            <person name="Frisvad J.C."/>
            <person name="Larsen T.O."/>
            <person name="Kjaerboelling I."/>
            <person name="Rothschild-Mancinelli K."/>
            <person name="Lyhne E.K."/>
            <person name="Kogle M.E."/>
            <person name="Barry K."/>
            <person name="Clum A."/>
            <person name="Na H."/>
            <person name="Ledsgaard L."/>
            <person name="Lin J."/>
            <person name="Lipzen A."/>
            <person name="Kuo A."/>
            <person name="Riley R."/>
            <person name="Mondo S."/>
            <person name="Labutti K."/>
            <person name="Haridas S."/>
            <person name="Pangalinan J."/>
            <person name="Salamov A.A."/>
            <person name="Simmons B.A."/>
            <person name="Magnuson J.K."/>
            <person name="Chen J."/>
            <person name="Drula E."/>
            <person name="Henrissat B."/>
            <person name="Wiebenga A."/>
            <person name="Lubbers R.J."/>
            <person name="Gomes A.C."/>
            <person name="Makela M.R."/>
            <person name="Stajich J."/>
            <person name="Grigoriev I.V."/>
            <person name="Mortensen U.H."/>
            <person name="De Vries R.P."/>
            <person name="Baker S.E."/>
            <person name="Andersen M.R."/>
        </authorList>
    </citation>
    <scope>NUCLEOTIDE SEQUENCE [LARGE SCALE GENOMIC DNA]</scope>
    <source>
        <strain evidence="2 3">CBS 209.92</strain>
    </source>
</reference>